<proteinExistence type="predicted"/>
<sequence length="838" mass="96582">MRPALLRLLKRPSTLSLLNDLNSAAAGIEQLSVTGQCTACRPPWKDAAQYRTYSSVTEHSTTSKKLRFHDILRPDDVNAGPPHALEEHDRMTADDDDRASKLFLNAESMEYESDLGHMRIVGSRLLDDPRRNQDLGLWKEILRYRKRHYGDQGVIDIFYGLVSRMDNVRLPHDGEVADFFWRTFIDVGLRDDQFLDRLAIYAEDIWAITGRRWGAFYPSVVGGLLAQGSPVKAVDWHRKLYPFHLEHANDIVLLLDAALSCEPQQPPAGDSFSAEAKTLGFRHGLRAFGEICRATPGHKIFEPLINTMLSRGYLLDALYMSDFLIKQGDLPSDATLVEKLLFVSTDEQDNFSRRTRARLRQIRAELQSIRDNLPAPSDNLEEVPSVPPPQEHKKAPEQNETAWIKEKTFRDEFGARLFATKALSVDTITNGLQMFGVTSIGPLSLKEMAVRADGPKDILEKMRTLRDAGVTIRDCAFSRVLEKLAVDNKDIVLEDFLHSDQHPDVLEDVTLQEEFLCSYMVARDWRLYNMTKAILSDIAKDDLDNIQFRALIAAGQWSTAATIVDKMYLDGNAISTHSISYMMNLFLVPRVKGKHPSYAVDREVDEVFYAERILKMALKMQTRFNPKYWVELLIRLGTHRHDQWERIRKLCLWLAHHYGAKDSPILQSISRSSGVDQESLLTQRRKDSPRIFNPRLQMALVSWGFKLSLWDMNEQDMPDGNGQSVLRWVRGLILLRDLERMGIQMHSSFIRQACRERLQVLYGQDRYSDRSWNRTFRHQNPFKLSHVLGDILKVWPTLLTAEEIEDIHTFIDRPMTAFQARQLVSKHEYEWYEQWRNA</sequence>
<organism evidence="2 3">
    <name type="scientific">Talaromyces islandicus</name>
    <name type="common">Penicillium islandicum</name>
    <dbReference type="NCBI Taxonomy" id="28573"/>
    <lineage>
        <taxon>Eukaryota</taxon>
        <taxon>Fungi</taxon>
        <taxon>Dikarya</taxon>
        <taxon>Ascomycota</taxon>
        <taxon>Pezizomycotina</taxon>
        <taxon>Eurotiomycetes</taxon>
        <taxon>Eurotiomycetidae</taxon>
        <taxon>Eurotiales</taxon>
        <taxon>Trichocomaceae</taxon>
        <taxon>Talaromyces</taxon>
        <taxon>Talaromyces sect. Islandici</taxon>
    </lineage>
</organism>
<reference evidence="2 3" key="1">
    <citation type="submission" date="2015-04" db="EMBL/GenBank/DDBJ databases">
        <authorList>
            <person name="Syromyatnikov M.Y."/>
            <person name="Popov V.N."/>
        </authorList>
    </citation>
    <scope>NUCLEOTIDE SEQUENCE [LARGE SCALE GENOMIC DNA]</scope>
    <source>
        <strain evidence="2">WF-38-12</strain>
    </source>
</reference>
<dbReference type="EMBL" id="CVMT01000001">
    <property type="protein sequence ID" value="CRG83145.1"/>
    <property type="molecule type" value="Genomic_DNA"/>
</dbReference>
<feature type="compositionally biased region" description="Basic and acidic residues" evidence="1">
    <location>
        <begin position="390"/>
        <end position="400"/>
    </location>
</feature>
<evidence type="ECO:0000313" key="2">
    <source>
        <dbReference type="EMBL" id="CRG83145.1"/>
    </source>
</evidence>
<dbReference type="OrthoDB" id="5366531at2759"/>
<evidence type="ECO:0008006" key="4">
    <source>
        <dbReference type="Google" id="ProtNLM"/>
    </source>
</evidence>
<dbReference type="AlphaFoldDB" id="A0A0U1LJK1"/>
<keyword evidence="3" id="KW-1185">Reference proteome</keyword>
<dbReference type="OMA" id="ARMFATR"/>
<evidence type="ECO:0000313" key="3">
    <source>
        <dbReference type="Proteomes" id="UP000054383"/>
    </source>
</evidence>
<gene>
    <name evidence="2" type="ORF">PISL3812_00493</name>
</gene>
<feature type="region of interest" description="Disordered" evidence="1">
    <location>
        <begin position="370"/>
        <end position="400"/>
    </location>
</feature>
<protein>
    <recommendedName>
        <fullName evidence="4">Pentatricopeptide repeat domain-containing protein</fullName>
    </recommendedName>
</protein>
<evidence type="ECO:0000256" key="1">
    <source>
        <dbReference type="SAM" id="MobiDB-lite"/>
    </source>
</evidence>
<dbReference type="Proteomes" id="UP000054383">
    <property type="component" value="Unassembled WGS sequence"/>
</dbReference>
<name>A0A0U1LJK1_TALIS</name>
<dbReference type="STRING" id="28573.A0A0U1LJK1"/>
<accession>A0A0U1LJK1</accession>